<feature type="binding site" evidence="13">
    <location>
        <begin position="300"/>
        <end position="306"/>
    </location>
    <ligand>
        <name>S-adenosyl-L-methionine</name>
        <dbReference type="ChEBI" id="CHEBI:59789"/>
    </ligand>
</feature>
<gene>
    <name evidence="16" type="primary">rsmB</name>
    <name evidence="16" type="ORF">D3H35_07345</name>
</gene>
<comment type="subcellular location">
    <subcellularLocation>
        <location evidence="2">Cytoplasm</location>
    </subcellularLocation>
</comment>
<dbReference type="InterPro" id="IPR029063">
    <property type="entry name" value="SAM-dependent_MTases_sf"/>
</dbReference>
<evidence type="ECO:0000256" key="12">
    <source>
        <dbReference type="ARBA" id="ARBA00047283"/>
    </source>
</evidence>
<dbReference type="GO" id="GO:0006355">
    <property type="term" value="P:regulation of DNA-templated transcription"/>
    <property type="evidence" value="ECO:0007669"/>
    <property type="project" value="InterPro"/>
</dbReference>
<dbReference type="Gene3D" id="3.30.70.1170">
    <property type="entry name" value="Sun protein, domain 3"/>
    <property type="match status" value="1"/>
</dbReference>
<evidence type="ECO:0000256" key="6">
    <source>
        <dbReference type="ARBA" id="ARBA00022603"/>
    </source>
</evidence>
<feature type="binding site" evidence="13">
    <location>
        <position position="370"/>
    </location>
    <ligand>
        <name>S-adenosyl-L-methionine</name>
        <dbReference type="ChEBI" id="CHEBI:59789"/>
    </ligand>
</feature>
<evidence type="ECO:0000256" key="9">
    <source>
        <dbReference type="ARBA" id="ARBA00022884"/>
    </source>
</evidence>
<dbReference type="InterPro" id="IPR049560">
    <property type="entry name" value="MeTrfase_RsmB-F_NOP2_cat"/>
</dbReference>
<accession>A0A398CZ42</accession>
<dbReference type="Gene3D" id="1.10.940.10">
    <property type="entry name" value="NusB-like"/>
    <property type="match status" value="1"/>
</dbReference>
<dbReference type="FunFam" id="3.40.50.150:FF:000022">
    <property type="entry name" value="Ribosomal RNA small subunit methyltransferase B"/>
    <property type="match status" value="1"/>
</dbReference>
<name>A0A398CZ42_9BACL</name>
<dbReference type="PROSITE" id="PS51686">
    <property type="entry name" value="SAM_MT_RSMB_NOP"/>
    <property type="match status" value="1"/>
</dbReference>
<comment type="function">
    <text evidence="1">Specifically methylates the cytosine at position 967 (m5C967) of 16S rRNA.</text>
</comment>
<keyword evidence="6 13" id="KW-0489">Methyltransferase</keyword>
<evidence type="ECO:0000256" key="13">
    <source>
        <dbReference type="PROSITE-ProRule" id="PRU01023"/>
    </source>
</evidence>
<keyword evidence="4" id="KW-0963">Cytoplasm</keyword>
<keyword evidence="8 13" id="KW-0949">S-adenosyl-L-methionine</keyword>
<evidence type="ECO:0000256" key="1">
    <source>
        <dbReference type="ARBA" id="ARBA00002724"/>
    </source>
</evidence>
<comment type="catalytic activity">
    <reaction evidence="12">
        <text>cytidine(967) in 16S rRNA + S-adenosyl-L-methionine = 5-methylcytidine(967) in 16S rRNA + S-adenosyl-L-homocysteine + H(+)</text>
        <dbReference type="Rhea" id="RHEA:42748"/>
        <dbReference type="Rhea" id="RHEA-COMP:10219"/>
        <dbReference type="Rhea" id="RHEA-COMP:10220"/>
        <dbReference type="ChEBI" id="CHEBI:15378"/>
        <dbReference type="ChEBI" id="CHEBI:57856"/>
        <dbReference type="ChEBI" id="CHEBI:59789"/>
        <dbReference type="ChEBI" id="CHEBI:74483"/>
        <dbReference type="ChEBI" id="CHEBI:82748"/>
        <dbReference type="EC" id="2.1.1.176"/>
    </reaction>
</comment>
<proteinExistence type="inferred from homology"/>
<dbReference type="PANTHER" id="PTHR22807">
    <property type="entry name" value="NOP2 YEAST -RELATED NOL1/NOP2/FMU SUN DOMAIN-CONTAINING"/>
    <property type="match status" value="1"/>
</dbReference>
<keyword evidence="9 13" id="KW-0694">RNA-binding</keyword>
<dbReference type="Gene3D" id="3.40.50.150">
    <property type="entry name" value="Vaccinia Virus protein VP39"/>
    <property type="match status" value="1"/>
</dbReference>
<dbReference type="NCBIfam" id="TIGR00563">
    <property type="entry name" value="rsmB"/>
    <property type="match status" value="1"/>
</dbReference>
<dbReference type="EMBL" id="QXJM01000027">
    <property type="protein sequence ID" value="RIE04501.1"/>
    <property type="molecule type" value="Genomic_DNA"/>
</dbReference>
<dbReference type="PANTHER" id="PTHR22807:SF53">
    <property type="entry name" value="RIBOSOMAL RNA SMALL SUBUNIT METHYLTRANSFERASE B-RELATED"/>
    <property type="match status" value="1"/>
</dbReference>
<evidence type="ECO:0000259" key="15">
    <source>
        <dbReference type="PROSITE" id="PS51686"/>
    </source>
</evidence>
<evidence type="ECO:0000256" key="2">
    <source>
        <dbReference type="ARBA" id="ARBA00004496"/>
    </source>
</evidence>
<dbReference type="GO" id="GO:0003723">
    <property type="term" value="F:RNA binding"/>
    <property type="evidence" value="ECO:0007669"/>
    <property type="project" value="UniProtKB-UniRule"/>
</dbReference>
<dbReference type="Pfam" id="PF01189">
    <property type="entry name" value="Methyltr_RsmB-F"/>
    <property type="match status" value="1"/>
</dbReference>
<reference evidence="16 17" key="1">
    <citation type="submission" date="2018-09" db="EMBL/GenBank/DDBJ databases">
        <title>Cohnella cavernae sp. nov., isolated from a karst cave.</title>
        <authorList>
            <person name="Zhu H."/>
        </authorList>
    </citation>
    <scope>NUCLEOTIDE SEQUENCE [LARGE SCALE GENOMIC DNA]</scope>
    <source>
        <strain evidence="16 17">K2E09-144</strain>
    </source>
</reference>
<dbReference type="OrthoDB" id="9810297at2"/>
<evidence type="ECO:0000256" key="11">
    <source>
        <dbReference type="ARBA" id="ARBA00031088"/>
    </source>
</evidence>
<keyword evidence="7 13" id="KW-0808">Transferase</keyword>
<organism evidence="16 17">
    <name type="scientific">Cohnella faecalis</name>
    <dbReference type="NCBI Taxonomy" id="2315694"/>
    <lineage>
        <taxon>Bacteria</taxon>
        <taxon>Bacillati</taxon>
        <taxon>Bacillota</taxon>
        <taxon>Bacilli</taxon>
        <taxon>Bacillales</taxon>
        <taxon>Paenibacillaceae</taxon>
        <taxon>Cohnella</taxon>
    </lineage>
</organism>
<dbReference type="FunFam" id="1.10.940.10:FF:000006">
    <property type="entry name" value="16S rRNA (Cytosine(967)-C(5))-methyltransferase RsmB"/>
    <property type="match status" value="1"/>
</dbReference>
<dbReference type="InterPro" id="IPR001678">
    <property type="entry name" value="MeTrfase_RsmB-F_NOP2_dom"/>
</dbReference>
<dbReference type="EC" id="2.1.1.176" evidence="3"/>
<comment type="caution">
    <text evidence="16">The sequence shown here is derived from an EMBL/GenBank/DDBJ whole genome shotgun (WGS) entry which is preliminary data.</text>
</comment>
<dbReference type="Pfam" id="PF01029">
    <property type="entry name" value="NusB"/>
    <property type="match status" value="1"/>
</dbReference>
<dbReference type="PRINTS" id="PR02008">
    <property type="entry name" value="RCMTFAMILY"/>
</dbReference>
<evidence type="ECO:0000256" key="4">
    <source>
        <dbReference type="ARBA" id="ARBA00022490"/>
    </source>
</evidence>
<dbReference type="NCBIfam" id="NF011494">
    <property type="entry name" value="PRK14902.1"/>
    <property type="match status" value="1"/>
</dbReference>
<dbReference type="InterPro" id="IPR035926">
    <property type="entry name" value="NusB-like_sf"/>
</dbReference>
<comment type="similarity">
    <text evidence="13">Belongs to the class I-like SAM-binding methyltransferase superfamily. RsmB/NOP family.</text>
</comment>
<feature type="binding site" evidence="13">
    <location>
        <position position="351"/>
    </location>
    <ligand>
        <name>S-adenosyl-L-methionine</name>
        <dbReference type="ChEBI" id="CHEBI:59789"/>
    </ligand>
</feature>
<keyword evidence="17" id="KW-1185">Reference proteome</keyword>
<evidence type="ECO:0000313" key="16">
    <source>
        <dbReference type="EMBL" id="RIE04501.1"/>
    </source>
</evidence>
<evidence type="ECO:0000256" key="7">
    <source>
        <dbReference type="ARBA" id="ARBA00022679"/>
    </source>
</evidence>
<dbReference type="GO" id="GO:0005737">
    <property type="term" value="C:cytoplasm"/>
    <property type="evidence" value="ECO:0007669"/>
    <property type="project" value="UniProtKB-SubCell"/>
</dbReference>
<evidence type="ECO:0000256" key="3">
    <source>
        <dbReference type="ARBA" id="ARBA00012140"/>
    </source>
</evidence>
<dbReference type="InterPro" id="IPR004573">
    <property type="entry name" value="rRNA_ssu_MeTfrase_B"/>
</dbReference>
<dbReference type="SUPFAM" id="SSF53335">
    <property type="entry name" value="S-adenosyl-L-methionine-dependent methyltransferases"/>
    <property type="match status" value="1"/>
</dbReference>
<dbReference type="InterPro" id="IPR006027">
    <property type="entry name" value="NusB_RsmB_TIM44"/>
</dbReference>
<evidence type="ECO:0000256" key="10">
    <source>
        <dbReference type="ARBA" id="ARBA00030399"/>
    </source>
</evidence>
<sequence>MFVQDILWKKRGIGVSDSKTTHKTHKRKTGTAAQPAATRKPKGPREVAMDILKRIDTDGAYSGLELNKALSASGMSRQDAALATEIVYGTIQRLATIDRVLEQKVKGWPSKVEPWARSLLRLSYYQLRWLDRVPAHAVVDEAVRLAKKRGHAGIAGLVNGVLRGVLRDGVVQPLPANLPPAERIALEHSYPGWMVERWIADYGAEIAEAICAAGNVPPHASARVNRLRTNRDDLLASMKEAGVYAGESPVSPDGIIATRAGSLVSTDWFKEGQLSIQDESSMLVAAVADPRPGMAVLDCCAAPGGKSMHLAERMENRGDVFANDVHPHKKALIDEQAERLGLGIVRTMTGDAKELSLVLPTESMDIVLLDAPCSGLGVIRRKPEIKWNKQPQDVESLSALQGELLQSVRALVKPGGTLVYSTCTVAKEENERAIRSFLERNPEFSLDPDWPEEVLRPLRQAEGVLPQPFEGMLQILPHQFGSDGFFIARMKRRA</sequence>
<dbReference type="AlphaFoldDB" id="A0A398CZ42"/>
<dbReference type="InterPro" id="IPR023267">
    <property type="entry name" value="RCMT"/>
</dbReference>
<feature type="binding site" evidence="13">
    <location>
        <position position="324"/>
    </location>
    <ligand>
        <name>S-adenosyl-L-methionine</name>
        <dbReference type="ChEBI" id="CHEBI:59789"/>
    </ligand>
</feature>
<evidence type="ECO:0000313" key="17">
    <source>
        <dbReference type="Proteomes" id="UP000266340"/>
    </source>
</evidence>
<feature type="active site" description="Nucleophile" evidence="13">
    <location>
        <position position="423"/>
    </location>
</feature>
<keyword evidence="5" id="KW-0698">rRNA processing</keyword>
<dbReference type="Pfam" id="PF22458">
    <property type="entry name" value="RsmF-B_ferredox"/>
    <property type="match status" value="1"/>
</dbReference>
<dbReference type="SUPFAM" id="SSF48013">
    <property type="entry name" value="NusB-like"/>
    <property type="match status" value="1"/>
</dbReference>
<dbReference type="Proteomes" id="UP000266340">
    <property type="component" value="Unassembled WGS sequence"/>
</dbReference>
<feature type="region of interest" description="Disordered" evidence="14">
    <location>
        <begin position="17"/>
        <end position="44"/>
    </location>
</feature>
<dbReference type="GO" id="GO:0008649">
    <property type="term" value="F:rRNA methyltransferase activity"/>
    <property type="evidence" value="ECO:0007669"/>
    <property type="project" value="InterPro"/>
</dbReference>
<dbReference type="CDD" id="cd02440">
    <property type="entry name" value="AdoMet_MTases"/>
    <property type="match status" value="1"/>
</dbReference>
<protein>
    <recommendedName>
        <fullName evidence="3">16S rRNA (cytosine(967)-C(5))-methyltransferase</fullName>
        <ecNumber evidence="3">2.1.1.176</ecNumber>
    </recommendedName>
    <alternativeName>
        <fullName evidence="10">16S rRNA m5C967 methyltransferase</fullName>
    </alternativeName>
    <alternativeName>
        <fullName evidence="11">rRNA (cytosine-C(5)-)-methyltransferase RsmB</fullName>
    </alternativeName>
</protein>
<evidence type="ECO:0000256" key="8">
    <source>
        <dbReference type="ARBA" id="ARBA00022691"/>
    </source>
</evidence>
<evidence type="ECO:0000256" key="14">
    <source>
        <dbReference type="SAM" id="MobiDB-lite"/>
    </source>
</evidence>
<evidence type="ECO:0000256" key="5">
    <source>
        <dbReference type="ARBA" id="ARBA00022552"/>
    </source>
</evidence>
<dbReference type="InterPro" id="IPR054728">
    <property type="entry name" value="RsmB-like_ferredoxin"/>
</dbReference>
<feature type="domain" description="SAM-dependent MTase RsmB/NOP-type" evidence="15">
    <location>
        <begin position="210"/>
        <end position="493"/>
    </location>
</feature>